<name>A0A499UYF9_9ACTN</name>
<feature type="region of interest" description="Disordered" evidence="1">
    <location>
        <begin position="22"/>
        <end position="49"/>
    </location>
</feature>
<evidence type="ECO:0000313" key="2">
    <source>
        <dbReference type="EMBL" id="BBJ47024.1"/>
    </source>
</evidence>
<evidence type="ECO:0000313" key="3">
    <source>
        <dbReference type="Proteomes" id="UP000463951"/>
    </source>
</evidence>
<dbReference type="EMBL" id="AP019620">
    <property type="protein sequence ID" value="BBJ47024.1"/>
    <property type="molecule type" value="Genomic_DNA"/>
</dbReference>
<organism evidence="2 3">
    <name type="scientific">Streptomyces antimycoticus</name>
    <dbReference type="NCBI Taxonomy" id="68175"/>
    <lineage>
        <taxon>Bacteria</taxon>
        <taxon>Bacillati</taxon>
        <taxon>Actinomycetota</taxon>
        <taxon>Actinomycetes</taxon>
        <taxon>Kitasatosporales</taxon>
        <taxon>Streptomycetaceae</taxon>
        <taxon>Streptomyces</taxon>
        <taxon>Streptomyces violaceusniger group</taxon>
    </lineage>
</organism>
<proteinExistence type="predicted"/>
<sequence>MYDHPRFPGRLGKEREALDEPLRRVNCNDRREQDRERDREPDLEAEEYTRESHRLAAVTFLSALL</sequence>
<evidence type="ECO:0000256" key="1">
    <source>
        <dbReference type="SAM" id="MobiDB-lite"/>
    </source>
</evidence>
<dbReference type="Proteomes" id="UP000463951">
    <property type="component" value="Chromosome"/>
</dbReference>
<gene>
    <name evidence="2" type="ORF">SSPO_097420</name>
</gene>
<dbReference type="AlphaFoldDB" id="A0A499UYF9"/>
<accession>A0A499UYF9</accession>
<reference evidence="2 3" key="1">
    <citation type="journal article" date="2020" name="Int. J. Syst. Evol. Microbiol.">
        <title>Reclassification of Streptomyces castelarensis and Streptomyces sporoclivatus as later heterotypic synonyms of Streptomyces antimycoticus.</title>
        <authorList>
            <person name="Komaki H."/>
            <person name="Tamura T."/>
        </authorList>
    </citation>
    <scope>NUCLEOTIDE SEQUENCE [LARGE SCALE GENOMIC DNA]</scope>
    <source>
        <strain evidence="2 3">NBRC 100767</strain>
    </source>
</reference>
<protein>
    <submittedName>
        <fullName evidence="2">Uncharacterized protein</fullName>
    </submittedName>
</protein>